<evidence type="ECO:0000313" key="17">
    <source>
        <dbReference type="EMBL" id="KAK4368874.1"/>
    </source>
</evidence>
<dbReference type="InterPro" id="IPR036388">
    <property type="entry name" value="WH-like_DNA-bd_sf"/>
</dbReference>
<keyword evidence="18" id="KW-1185">Reference proteome</keyword>
<keyword evidence="5" id="KW-0963">Cytoplasm</keyword>
<keyword evidence="8" id="KW-0677">Repeat</keyword>
<evidence type="ECO:0000256" key="12">
    <source>
        <dbReference type="ARBA" id="ARBA00023054"/>
    </source>
</evidence>
<dbReference type="AlphaFoldDB" id="A0AAE1VQ14"/>
<dbReference type="GO" id="GO:0051607">
    <property type="term" value="P:defense response to virus"/>
    <property type="evidence" value="ECO:0007669"/>
    <property type="project" value="UniProtKB-ARBA"/>
</dbReference>
<dbReference type="Pfam" id="PF00931">
    <property type="entry name" value="NB-ARC"/>
    <property type="match status" value="1"/>
</dbReference>
<dbReference type="InterPro" id="IPR042197">
    <property type="entry name" value="Apaf_helical"/>
</dbReference>
<evidence type="ECO:0000256" key="10">
    <source>
        <dbReference type="ARBA" id="ARBA00022821"/>
    </source>
</evidence>
<dbReference type="Gene3D" id="3.80.10.10">
    <property type="entry name" value="Ribonuclease Inhibitor"/>
    <property type="match status" value="1"/>
</dbReference>
<gene>
    <name evidence="17" type="ORF">RND71_012666</name>
</gene>
<sequence>MAYADVVSLIQTLKQLMQKKPRWIIGDTRKMVESLLDSVGYFQNFLDNTCMRRQACGKFEELEREIRIAVNDVENVIELKIYEYNQLERCSKVGLLRQPLCDDLLPLVERIDFVKRKMMRNSFGTSEDLQPGDFLLGHSSSRRVENLNLENLIVGLEDDLMKIIRRLTGPPSTREIISILGMGGIGKTTLAKKAYHHPEIRSHFDIHVWVTISQEYQTTDLWLGILSCISQLKNEVQTETYRSAVRDEIKESSDDQLMDMIYKKLKCRRYFVIMDDIWSKGIWDFMTRIFPDDNNGSRIILTSRHKEVAEHADPDSNPHQMSLLNSDNSWKLLHDKVFDVDHACPPELEDIGKQVAQKCQGLPLALLVVAGHLSKISRTRECWDDVAKTISKIVASEPDKCLGVLAMSYSYLPDHLKACFLFMGVFPEDFEIATERLIQLWVAEGFVGHERLKSVEEAGKECLEDLISRNLIMVRKRRFNGELKTCGIHDLVRDLVLRQAEKEKFLQVTMIHDVIRRFIDTASKPYVYRYSSHSRISRGGFYNSISSLTRALYLLNGLKLAPPPSKQIPFLARFKLLRVLVILHYTFRDFPLEITKLVHLRYLAFDCHSDLHCSVSELYNLQNLIFGRQSNLPVEIWKMKLLRHLEVKRISSFHVPSSKAGSSFKLQNLEGLSDLSISCCTKALFSGIPNLMRLKIHGAWAECRRDMISQTLNSLSCLNQLEILKIICSRKLYPHPLPSKYALPTSLKRLTLRCTYLPWEDMANFVMLPNLEVLKIKDNGFDGDAWRLSDEDIFNQLKFLLIDRTNLKRWEAGSVNFPKLQRLVLKRCIYLEEIPKDIGEIYTLESIELHNCRTSAAESVKEIKEEQESMANDCLSVCIHEKPYLRINYSKMDVLVILAGIPCKLVKETLAQGKRRGIKIFDLETQ</sequence>
<dbReference type="FunFam" id="1.10.10.10:FF:000322">
    <property type="entry name" value="Probable disease resistance protein At1g63360"/>
    <property type="match status" value="1"/>
</dbReference>
<keyword evidence="6" id="KW-0433">Leucine-rich repeat</keyword>
<evidence type="ECO:0000256" key="13">
    <source>
        <dbReference type="ARBA" id="ARBA00023136"/>
    </source>
</evidence>
<comment type="caution">
    <text evidence="17">The sequence shown here is derived from an EMBL/GenBank/DDBJ whole genome shotgun (WGS) entry which is preliminary data.</text>
</comment>
<evidence type="ECO:0000256" key="6">
    <source>
        <dbReference type="ARBA" id="ARBA00022614"/>
    </source>
</evidence>
<dbReference type="InterPro" id="IPR044974">
    <property type="entry name" value="Disease_R_plants"/>
</dbReference>
<dbReference type="Gene3D" id="1.20.5.4130">
    <property type="match status" value="1"/>
</dbReference>
<feature type="domain" description="Disease resistance protein winged helix" evidence="15">
    <location>
        <begin position="425"/>
        <end position="496"/>
    </location>
</feature>
<evidence type="ECO:0000259" key="15">
    <source>
        <dbReference type="Pfam" id="PF23559"/>
    </source>
</evidence>
<dbReference type="GO" id="GO:0005524">
    <property type="term" value="F:ATP binding"/>
    <property type="evidence" value="ECO:0007669"/>
    <property type="project" value="UniProtKB-KW"/>
</dbReference>
<evidence type="ECO:0000256" key="11">
    <source>
        <dbReference type="ARBA" id="ARBA00022840"/>
    </source>
</evidence>
<organism evidence="17 18">
    <name type="scientific">Anisodus tanguticus</name>
    <dbReference type="NCBI Taxonomy" id="243964"/>
    <lineage>
        <taxon>Eukaryota</taxon>
        <taxon>Viridiplantae</taxon>
        <taxon>Streptophyta</taxon>
        <taxon>Embryophyta</taxon>
        <taxon>Tracheophyta</taxon>
        <taxon>Spermatophyta</taxon>
        <taxon>Magnoliopsida</taxon>
        <taxon>eudicotyledons</taxon>
        <taxon>Gunneridae</taxon>
        <taxon>Pentapetalae</taxon>
        <taxon>asterids</taxon>
        <taxon>lamiids</taxon>
        <taxon>Solanales</taxon>
        <taxon>Solanaceae</taxon>
        <taxon>Solanoideae</taxon>
        <taxon>Hyoscyameae</taxon>
        <taxon>Anisodus</taxon>
    </lineage>
</organism>
<keyword evidence="7" id="KW-0381">Hypersensitive response</keyword>
<evidence type="ECO:0000256" key="9">
    <source>
        <dbReference type="ARBA" id="ARBA00022741"/>
    </source>
</evidence>
<dbReference type="GO" id="GO:0009626">
    <property type="term" value="P:plant-type hypersensitive response"/>
    <property type="evidence" value="ECO:0007669"/>
    <property type="project" value="UniProtKB-KW"/>
</dbReference>
<dbReference type="Pfam" id="PF23598">
    <property type="entry name" value="LRR_14"/>
    <property type="match status" value="1"/>
</dbReference>
<dbReference type="PANTHER" id="PTHR23155">
    <property type="entry name" value="DISEASE RESISTANCE PROTEIN RP"/>
    <property type="match status" value="1"/>
</dbReference>
<feature type="domain" description="NB-ARC" evidence="14">
    <location>
        <begin position="157"/>
        <end position="340"/>
    </location>
</feature>
<dbReference type="FunFam" id="3.40.50.300:FF:001091">
    <property type="entry name" value="Probable disease resistance protein At1g61300"/>
    <property type="match status" value="1"/>
</dbReference>
<dbReference type="EMBL" id="JAVYJV010000006">
    <property type="protein sequence ID" value="KAK4368874.1"/>
    <property type="molecule type" value="Genomic_DNA"/>
</dbReference>
<keyword evidence="12" id="KW-0175">Coiled coil</keyword>
<comment type="function">
    <text evidence="1">Confers resistance to late blight (Phytophthora infestans) races carrying the avirulence gene Avr1. Resistance proteins guard the plant against pathogens that contain an appropriate avirulence protein via an indirect interaction with this avirulence protein. That triggers a defense system including the hypersensitive response, which restricts the pathogen growth.</text>
</comment>
<accession>A0AAE1VQ14</accession>
<dbReference type="Gene3D" id="1.10.10.10">
    <property type="entry name" value="Winged helix-like DNA-binding domain superfamily/Winged helix DNA-binding domain"/>
    <property type="match status" value="1"/>
</dbReference>
<evidence type="ECO:0000256" key="1">
    <source>
        <dbReference type="ARBA" id="ARBA00002074"/>
    </source>
</evidence>
<dbReference type="PRINTS" id="PR00364">
    <property type="entry name" value="DISEASERSIST"/>
</dbReference>
<evidence type="ECO:0000313" key="18">
    <source>
        <dbReference type="Proteomes" id="UP001291623"/>
    </source>
</evidence>
<dbReference type="Gene3D" id="3.40.50.300">
    <property type="entry name" value="P-loop containing nucleotide triphosphate hydrolases"/>
    <property type="match status" value="1"/>
</dbReference>
<evidence type="ECO:0000256" key="7">
    <source>
        <dbReference type="ARBA" id="ARBA00022667"/>
    </source>
</evidence>
<evidence type="ECO:0000256" key="5">
    <source>
        <dbReference type="ARBA" id="ARBA00022490"/>
    </source>
</evidence>
<evidence type="ECO:0000259" key="14">
    <source>
        <dbReference type="Pfam" id="PF00931"/>
    </source>
</evidence>
<dbReference type="InterPro" id="IPR055414">
    <property type="entry name" value="LRR_R13L4/SHOC2-like"/>
</dbReference>
<feature type="domain" description="Disease resistance R13L4/SHOC-2-like LRR" evidence="16">
    <location>
        <begin position="570"/>
        <end position="867"/>
    </location>
</feature>
<dbReference type="InterPro" id="IPR027417">
    <property type="entry name" value="P-loop_NTPase"/>
</dbReference>
<keyword evidence="11" id="KW-0067">ATP-binding</keyword>
<dbReference type="InterPro" id="IPR058922">
    <property type="entry name" value="WHD_DRP"/>
</dbReference>
<dbReference type="InterPro" id="IPR002182">
    <property type="entry name" value="NB-ARC"/>
</dbReference>
<evidence type="ECO:0000256" key="2">
    <source>
        <dbReference type="ARBA" id="ARBA00004170"/>
    </source>
</evidence>
<evidence type="ECO:0000259" key="16">
    <source>
        <dbReference type="Pfam" id="PF23598"/>
    </source>
</evidence>
<dbReference type="Gene3D" id="1.10.8.430">
    <property type="entry name" value="Helical domain of apoptotic protease-activating factors"/>
    <property type="match status" value="1"/>
</dbReference>
<dbReference type="GO" id="GO:0016020">
    <property type="term" value="C:membrane"/>
    <property type="evidence" value="ECO:0007669"/>
    <property type="project" value="UniProtKB-SubCell"/>
</dbReference>
<dbReference type="SUPFAM" id="SSF52058">
    <property type="entry name" value="L domain-like"/>
    <property type="match status" value="1"/>
</dbReference>
<keyword evidence="9" id="KW-0547">Nucleotide-binding</keyword>
<keyword evidence="10" id="KW-0611">Plant defense</keyword>
<evidence type="ECO:0000256" key="8">
    <source>
        <dbReference type="ARBA" id="ARBA00022737"/>
    </source>
</evidence>
<dbReference type="Proteomes" id="UP001291623">
    <property type="component" value="Unassembled WGS sequence"/>
</dbReference>
<comment type="subcellular location">
    <subcellularLocation>
        <location evidence="3">Cytoplasm</location>
    </subcellularLocation>
    <subcellularLocation>
        <location evidence="2">Membrane</location>
        <topology evidence="2">Peripheral membrane protein</topology>
    </subcellularLocation>
</comment>
<comment type="similarity">
    <text evidence="4">Belongs to the disease resistance NB-LRR family.</text>
</comment>
<reference evidence="17" key="1">
    <citation type="submission" date="2023-12" db="EMBL/GenBank/DDBJ databases">
        <title>Genome assembly of Anisodus tanguticus.</title>
        <authorList>
            <person name="Wang Y.-J."/>
        </authorList>
    </citation>
    <scope>NUCLEOTIDE SEQUENCE</scope>
    <source>
        <strain evidence="17">KB-2021</strain>
        <tissue evidence="17">Leaf</tissue>
    </source>
</reference>
<dbReference type="Pfam" id="PF23559">
    <property type="entry name" value="WHD_DRP"/>
    <property type="match status" value="1"/>
</dbReference>
<proteinExistence type="inferred from homology"/>
<dbReference type="InterPro" id="IPR032675">
    <property type="entry name" value="LRR_dom_sf"/>
</dbReference>
<name>A0AAE1VQ14_9SOLA</name>
<evidence type="ECO:0000256" key="3">
    <source>
        <dbReference type="ARBA" id="ARBA00004496"/>
    </source>
</evidence>
<dbReference type="GO" id="GO:0043531">
    <property type="term" value="F:ADP binding"/>
    <property type="evidence" value="ECO:0007669"/>
    <property type="project" value="InterPro"/>
</dbReference>
<dbReference type="PANTHER" id="PTHR23155:SF1152">
    <property type="entry name" value="AAA+ ATPASE DOMAIN-CONTAINING PROTEIN"/>
    <property type="match status" value="1"/>
</dbReference>
<keyword evidence="13" id="KW-0472">Membrane</keyword>
<dbReference type="SUPFAM" id="SSF52540">
    <property type="entry name" value="P-loop containing nucleoside triphosphate hydrolases"/>
    <property type="match status" value="1"/>
</dbReference>
<dbReference type="GO" id="GO:0005737">
    <property type="term" value="C:cytoplasm"/>
    <property type="evidence" value="ECO:0007669"/>
    <property type="project" value="UniProtKB-SubCell"/>
</dbReference>
<evidence type="ECO:0000256" key="4">
    <source>
        <dbReference type="ARBA" id="ARBA00008894"/>
    </source>
</evidence>
<protein>
    <submittedName>
        <fullName evidence="17">Uncharacterized protein</fullName>
    </submittedName>
</protein>